<sequence>MVSNKDRLYKLFDSYFYQLNHNYLEKNKITFTLQQAENQKVTLRFTTSFETVIGITTDKHCIFFFRNYLYKTFIMF</sequence>
<dbReference type="EMBL" id="FNHD01000001">
    <property type="protein sequence ID" value="SDL45200.1"/>
    <property type="molecule type" value="Genomic_DNA"/>
</dbReference>
<keyword evidence="2" id="KW-1185">Reference proteome</keyword>
<evidence type="ECO:0000313" key="1">
    <source>
        <dbReference type="EMBL" id="SDL45200.1"/>
    </source>
</evidence>
<accession>A0ABY0QPT2</accession>
<organism evidence="1 2">
    <name type="scientific">Chryseobacterium taihuense</name>
    <dbReference type="NCBI Taxonomy" id="1141221"/>
    <lineage>
        <taxon>Bacteria</taxon>
        <taxon>Pseudomonadati</taxon>
        <taxon>Bacteroidota</taxon>
        <taxon>Flavobacteriia</taxon>
        <taxon>Flavobacteriales</taxon>
        <taxon>Weeksellaceae</taxon>
        <taxon>Chryseobacterium group</taxon>
        <taxon>Chryseobacterium</taxon>
    </lineage>
</organism>
<dbReference type="Proteomes" id="UP000199242">
    <property type="component" value="Unassembled WGS sequence"/>
</dbReference>
<gene>
    <name evidence="1" type="ORF">SAMN05216273_101230</name>
</gene>
<evidence type="ECO:0000313" key="2">
    <source>
        <dbReference type="Proteomes" id="UP000199242"/>
    </source>
</evidence>
<protein>
    <submittedName>
        <fullName evidence="1">Uncharacterized protein</fullName>
    </submittedName>
</protein>
<proteinExistence type="predicted"/>
<comment type="caution">
    <text evidence="1">The sequence shown here is derived from an EMBL/GenBank/DDBJ whole genome shotgun (WGS) entry which is preliminary data.</text>
</comment>
<reference evidence="1 2" key="1">
    <citation type="submission" date="2016-10" db="EMBL/GenBank/DDBJ databases">
        <authorList>
            <person name="Varghese N."/>
            <person name="Submissions S."/>
        </authorList>
    </citation>
    <scope>NUCLEOTIDE SEQUENCE [LARGE SCALE GENOMIC DNA]</scope>
    <source>
        <strain evidence="1 2">CGMCC 1.10941</strain>
    </source>
</reference>
<name>A0ABY0QPT2_9FLAO</name>